<keyword evidence="1" id="KW-1277">Toxin-antitoxin system</keyword>
<dbReference type="Proteomes" id="UP001195624">
    <property type="component" value="Unassembled WGS sequence"/>
</dbReference>
<organism evidence="3 4">
    <name type="scientific">Winslowiella toletana</name>
    <dbReference type="NCBI Taxonomy" id="92490"/>
    <lineage>
        <taxon>Bacteria</taxon>
        <taxon>Pseudomonadati</taxon>
        <taxon>Pseudomonadota</taxon>
        <taxon>Gammaproteobacteria</taxon>
        <taxon>Enterobacterales</taxon>
        <taxon>Erwiniaceae</taxon>
        <taxon>Winslowiella</taxon>
    </lineage>
</organism>
<gene>
    <name evidence="3" type="ORF">J2125_002284</name>
</gene>
<dbReference type="Pfam" id="PF07362">
    <property type="entry name" value="CcdA"/>
    <property type="match status" value="1"/>
</dbReference>
<keyword evidence="4" id="KW-1185">Reference proteome</keyword>
<evidence type="ECO:0000256" key="1">
    <source>
        <dbReference type="ARBA" id="ARBA00022649"/>
    </source>
</evidence>
<comment type="caution">
    <text evidence="3">The sequence shown here is derived from an EMBL/GenBank/DDBJ whole genome shotgun (WGS) entry which is preliminary data.</text>
</comment>
<dbReference type="InterPro" id="IPR009956">
    <property type="entry name" value="Post-segregation_anti-tox_CcdA"/>
</dbReference>
<accession>A0ABS4P8Z1</accession>
<name>A0ABS4P8Z1_9GAMM</name>
<feature type="compositionally biased region" description="Basic residues" evidence="2">
    <location>
        <begin position="1"/>
        <end position="10"/>
    </location>
</feature>
<reference evidence="3 4" key="1">
    <citation type="submission" date="2021-03" db="EMBL/GenBank/DDBJ databases">
        <authorList>
            <person name="D'Agostino P."/>
            <person name="Huntemann M."/>
            <person name="Clum A."/>
            <person name="Spunde A."/>
            <person name="Palaniappan K."/>
            <person name="Ritter S."/>
            <person name="Mikhailova N."/>
            <person name="Chen I.-M."/>
            <person name="Stamatis D."/>
            <person name="Reddy T."/>
            <person name="O'Malley R."/>
            <person name="Daum C."/>
            <person name="Shapiro N."/>
            <person name="Ivanova N."/>
            <person name="Kyrpides N."/>
            <person name="Woyke T."/>
        </authorList>
    </citation>
    <scope>NUCLEOTIDE SEQUENCE [LARGE SCALE GENOMIC DNA]</scope>
    <source>
        <strain evidence="3 4">WS4403</strain>
    </source>
</reference>
<evidence type="ECO:0000313" key="3">
    <source>
        <dbReference type="EMBL" id="MBP2169092.1"/>
    </source>
</evidence>
<proteinExistence type="predicted"/>
<dbReference type="RefSeq" id="WP_017801585.1">
    <property type="nucleotide sequence ID" value="NZ_JAGGMQ010000001.1"/>
</dbReference>
<evidence type="ECO:0000256" key="2">
    <source>
        <dbReference type="SAM" id="MobiDB-lite"/>
    </source>
</evidence>
<reference evidence="4" key="2">
    <citation type="submission" date="2023-07" db="EMBL/GenBank/DDBJ databases">
        <title>Genome mining of underrepresented organisms for secondary metabolites.</title>
        <authorList>
            <person name="D'Agostino P.M."/>
        </authorList>
    </citation>
    <scope>NUCLEOTIDE SEQUENCE [LARGE SCALE GENOMIC DNA]</scope>
    <source>
        <strain evidence="4">WS4403</strain>
    </source>
</reference>
<protein>
    <submittedName>
        <fullName evidence="3">Post-segregation antitoxin (Ccd killing protein)</fullName>
    </submittedName>
</protein>
<feature type="region of interest" description="Disordered" evidence="2">
    <location>
        <begin position="1"/>
        <end position="60"/>
    </location>
</feature>
<dbReference type="EMBL" id="JAGGMQ010000001">
    <property type="protein sequence ID" value="MBP2169092.1"/>
    <property type="molecule type" value="Genomic_DNA"/>
</dbReference>
<evidence type="ECO:0000313" key="4">
    <source>
        <dbReference type="Proteomes" id="UP001195624"/>
    </source>
</evidence>
<sequence length="60" mass="6894">MSATEHHHKTTTGMKMEHAGSHPVAQEDAERWKQDNHQAMQELNRITDEYGLLSDSDKSF</sequence>